<gene>
    <name evidence="6" type="ORF">BIW11_01913</name>
</gene>
<dbReference type="InterPro" id="IPR029058">
    <property type="entry name" value="AB_hydrolase_fold"/>
</dbReference>
<dbReference type="PANTHER" id="PTHR43903">
    <property type="entry name" value="NEUROLIGIN"/>
    <property type="match status" value="1"/>
</dbReference>
<dbReference type="InterPro" id="IPR051093">
    <property type="entry name" value="Neuroligin/BSAL"/>
</dbReference>
<dbReference type="SUPFAM" id="SSF53474">
    <property type="entry name" value="alpha/beta-Hydrolases"/>
    <property type="match status" value="1"/>
</dbReference>
<evidence type="ECO:0000256" key="4">
    <source>
        <dbReference type="SAM" id="SignalP"/>
    </source>
</evidence>
<keyword evidence="7" id="KW-1185">Reference proteome</keyword>
<evidence type="ECO:0000313" key="6">
    <source>
        <dbReference type="EMBL" id="OQR69043.1"/>
    </source>
</evidence>
<dbReference type="OrthoDB" id="3200163at2759"/>
<feature type="domain" description="Carboxylesterase type B" evidence="5">
    <location>
        <begin position="41"/>
        <end position="164"/>
    </location>
</feature>
<dbReference type="PROSITE" id="PS00941">
    <property type="entry name" value="CARBOXYLESTERASE_B_2"/>
    <property type="match status" value="1"/>
</dbReference>
<evidence type="ECO:0000313" key="7">
    <source>
        <dbReference type="Proteomes" id="UP000192247"/>
    </source>
</evidence>
<proteinExistence type="inferred from homology"/>
<comment type="similarity">
    <text evidence="1">Belongs to the type-B carboxylesterase/lipase family.</text>
</comment>
<dbReference type="Gene3D" id="3.40.50.1820">
    <property type="entry name" value="alpha/beta hydrolase"/>
    <property type="match status" value="1"/>
</dbReference>
<evidence type="ECO:0000256" key="3">
    <source>
        <dbReference type="ARBA" id="ARBA00023180"/>
    </source>
</evidence>
<dbReference type="Proteomes" id="UP000192247">
    <property type="component" value="Unassembled WGS sequence"/>
</dbReference>
<dbReference type="STRING" id="418985.A0A1V9X6P3"/>
<feature type="signal peptide" evidence="4">
    <location>
        <begin position="1"/>
        <end position="33"/>
    </location>
</feature>
<accession>A0A1V9X6P3</accession>
<dbReference type="InterPro" id="IPR002018">
    <property type="entry name" value="CarbesteraseB"/>
</dbReference>
<reference evidence="6 7" key="1">
    <citation type="journal article" date="2017" name="Gigascience">
        <title>Draft genome of the honey bee ectoparasitic mite, Tropilaelaps mercedesae, is shaped by the parasitic life history.</title>
        <authorList>
            <person name="Dong X."/>
            <person name="Armstrong S.D."/>
            <person name="Xia D."/>
            <person name="Makepeace B.L."/>
            <person name="Darby A.C."/>
            <person name="Kadowaki T."/>
        </authorList>
    </citation>
    <scope>NUCLEOTIDE SEQUENCE [LARGE SCALE GENOMIC DNA]</scope>
    <source>
        <strain evidence="6">Wuxi-XJTLU</strain>
    </source>
</reference>
<keyword evidence="2 4" id="KW-0732">Signal</keyword>
<keyword evidence="3" id="KW-0325">Glycoprotein</keyword>
<dbReference type="InterPro" id="IPR019819">
    <property type="entry name" value="Carboxylesterase_B_CS"/>
</dbReference>
<dbReference type="Pfam" id="PF00135">
    <property type="entry name" value="COesterase"/>
    <property type="match status" value="1"/>
</dbReference>
<evidence type="ECO:0000256" key="2">
    <source>
        <dbReference type="ARBA" id="ARBA00022729"/>
    </source>
</evidence>
<evidence type="ECO:0000259" key="5">
    <source>
        <dbReference type="Pfam" id="PF00135"/>
    </source>
</evidence>
<protein>
    <submittedName>
        <fullName evidence="6">Neuroligin-4</fullName>
    </submittedName>
</protein>
<organism evidence="6 7">
    <name type="scientific">Tropilaelaps mercedesae</name>
    <dbReference type="NCBI Taxonomy" id="418985"/>
    <lineage>
        <taxon>Eukaryota</taxon>
        <taxon>Metazoa</taxon>
        <taxon>Ecdysozoa</taxon>
        <taxon>Arthropoda</taxon>
        <taxon>Chelicerata</taxon>
        <taxon>Arachnida</taxon>
        <taxon>Acari</taxon>
        <taxon>Parasitiformes</taxon>
        <taxon>Mesostigmata</taxon>
        <taxon>Gamasina</taxon>
        <taxon>Dermanyssoidea</taxon>
        <taxon>Laelapidae</taxon>
        <taxon>Tropilaelaps</taxon>
    </lineage>
</organism>
<feature type="chain" id="PRO_5012596552" evidence="4">
    <location>
        <begin position="34"/>
        <end position="168"/>
    </location>
</feature>
<name>A0A1V9X6P3_9ACAR</name>
<dbReference type="AlphaFoldDB" id="A0A1V9X6P3"/>
<dbReference type="EMBL" id="MNPL01022421">
    <property type="protein sequence ID" value="OQR69043.1"/>
    <property type="molecule type" value="Genomic_DNA"/>
</dbReference>
<dbReference type="InParanoid" id="A0A1V9X6P3"/>
<sequence length="168" mass="18629">MDRWPRWGRGRGCALNFLWSVLVVVVALCPTRAFSASRLSSRTITTRYGALKGLLVTPEGSETSDGSTRSIAPVEVYLGVPYASPPTGAMRFMPPGTPQHWKGIRMADRLGPVCPQRPPDVSNETEALRRMPPQRLEQLRRLTSFLVGPEQQSEDCLYLNLYTPVIGS</sequence>
<comment type="caution">
    <text evidence="6">The sequence shown here is derived from an EMBL/GenBank/DDBJ whole genome shotgun (WGS) entry which is preliminary data.</text>
</comment>
<evidence type="ECO:0000256" key="1">
    <source>
        <dbReference type="ARBA" id="ARBA00005964"/>
    </source>
</evidence>